<organism evidence="1 2">
    <name type="scientific">Panagrolaimus sp. ES5</name>
    <dbReference type="NCBI Taxonomy" id="591445"/>
    <lineage>
        <taxon>Eukaryota</taxon>
        <taxon>Metazoa</taxon>
        <taxon>Ecdysozoa</taxon>
        <taxon>Nematoda</taxon>
        <taxon>Chromadorea</taxon>
        <taxon>Rhabditida</taxon>
        <taxon>Tylenchina</taxon>
        <taxon>Panagrolaimomorpha</taxon>
        <taxon>Panagrolaimoidea</taxon>
        <taxon>Panagrolaimidae</taxon>
        <taxon>Panagrolaimus</taxon>
    </lineage>
</organism>
<sequence>MFCTEASPPTLFNFVATVLLPKTKAQKGDADDVASSNDDLIHFLAPRRRQVSRLPFRFGCNAKVYASFIHEKCGIRHIYLKHAADFLDNIETTFKTEDEIIELICSELKSTFMSKKFLYEEDDPQGRGRRYIWKTDSKFGNSRNLVTIMVPESNNQYELITAFKRWA</sequence>
<proteinExistence type="predicted"/>
<accession>A0AC34GVV0</accession>
<evidence type="ECO:0000313" key="1">
    <source>
        <dbReference type="Proteomes" id="UP000887579"/>
    </source>
</evidence>
<reference evidence="2" key="1">
    <citation type="submission" date="2022-11" db="UniProtKB">
        <authorList>
            <consortium name="WormBaseParasite"/>
        </authorList>
    </citation>
    <scope>IDENTIFICATION</scope>
</reference>
<evidence type="ECO:0000313" key="2">
    <source>
        <dbReference type="WBParaSite" id="ES5_v2.g894.t1"/>
    </source>
</evidence>
<dbReference type="Proteomes" id="UP000887579">
    <property type="component" value="Unplaced"/>
</dbReference>
<protein>
    <submittedName>
        <fullName evidence="2">Uncharacterized protein</fullName>
    </submittedName>
</protein>
<dbReference type="WBParaSite" id="ES5_v2.g894.t1">
    <property type="protein sequence ID" value="ES5_v2.g894.t1"/>
    <property type="gene ID" value="ES5_v2.g894"/>
</dbReference>
<name>A0AC34GVV0_9BILA</name>